<dbReference type="SUPFAM" id="SSF109604">
    <property type="entry name" value="HD-domain/PDEase-like"/>
    <property type="match status" value="1"/>
</dbReference>
<dbReference type="Proteomes" id="UP000000393">
    <property type="component" value="Plasmid pNWAT01"/>
</dbReference>
<dbReference type="HOGENOM" id="CLU_028163_2_0_6"/>
<keyword evidence="5" id="KW-1185">Reference proteome</keyword>
<protein>
    <submittedName>
        <fullName evidence="4">Deoxyguanosinetriphosphate triphosphohydrolase</fullName>
        <ecNumber evidence="4">3.1.5.1</ecNumber>
    </submittedName>
</protein>
<dbReference type="Gene3D" id="1.10.3210.10">
    <property type="entry name" value="Hypothetical protein af1432"/>
    <property type="match status" value="1"/>
</dbReference>
<dbReference type="InterPro" id="IPR050135">
    <property type="entry name" value="dGTPase-like"/>
</dbReference>
<dbReference type="PROSITE" id="PS51831">
    <property type="entry name" value="HD"/>
    <property type="match status" value="1"/>
</dbReference>
<dbReference type="NCBIfam" id="NF002205">
    <property type="entry name" value="PRK01096.1"/>
    <property type="match status" value="1"/>
</dbReference>
<reference evidence="5" key="1">
    <citation type="submission" date="2010-06" db="EMBL/GenBank/DDBJ databases">
        <title>Complete sequence of plasmid1 of Nitrosococcus watsoni C-113.</title>
        <authorList>
            <person name="Lucas S."/>
            <person name="Copeland A."/>
            <person name="Lapidus A."/>
            <person name="Cheng J.-F."/>
            <person name="Bruce D."/>
            <person name="Goodwin L."/>
            <person name="Pitluck S."/>
            <person name="Malfatti S.A."/>
            <person name="Chain P.S.G."/>
            <person name="Land M."/>
            <person name="Hauser L."/>
            <person name="Kyrpides N."/>
            <person name="Ivanova N."/>
            <person name="Cambell M.A."/>
            <person name="Heidelberg J.F."/>
            <person name="Klotz M.G."/>
            <person name="Woyke T."/>
        </authorList>
    </citation>
    <scope>NUCLEOTIDE SEQUENCE [LARGE SCALE GENOMIC DNA]</scope>
    <source>
        <strain evidence="5">C-113</strain>
        <plasmid evidence="5">pNWAT01</plasmid>
    </source>
</reference>
<dbReference type="Gene3D" id="1.10.3550.10">
    <property type="entry name" value="eoxyguanosinetriphosphate triphosphohydrolase domain-like"/>
    <property type="match status" value="1"/>
</dbReference>
<sequence>MQWNKLLNNKRLRRPNEKPSSRPLKLNPFQLDQERIIFSQPFRRLKDKTQVHPFSDNDHVRTRLTHSLEVATVGQSLGTLVGSEIIERYELKNFKSEDFGNIIKAACLAHDIGNPPFGHIGEEAVREWFNEKENNEKLFEEMTKAKRSDFQRFDGNAQGFRIITQTENYKGNGGLQLTFATLATLMKYPWPSTHNKANKNKFGFFQSEQNYIEEIAEQVGLLPTRDGAWYRHPLAYLVEAADDICYAIIDLEDGIDMGALSFRYYEEFIKGYLKQDKEYEGWESEYKNLETTKQKISYLRNKAITKLIEEASESWLKHEVDISHGNFEYPLLDKVEGNGFVQDAKKIAKEEIFINHKKIYIEIASYKILYGLLDAFSEAALQGKGDDFESGKNKRLFTLMGEDAPKSECSRYETLMKVIDFISGMTDRFALGMYRQLDGISLGGMTPAPLEIK</sequence>
<dbReference type="NCBIfam" id="TIGR01353">
    <property type="entry name" value="dGTP_triPase"/>
    <property type="match status" value="1"/>
</dbReference>
<dbReference type="PANTHER" id="PTHR11373:SF32">
    <property type="entry name" value="DEOXYGUANOSINETRIPHOSPHATE TRIPHOSPHOHYDROLASE"/>
    <property type="match status" value="1"/>
</dbReference>
<gene>
    <name evidence="4" type="ordered locus">Nwat_3169</name>
</gene>
<dbReference type="GO" id="GO:0008832">
    <property type="term" value="F:dGTPase activity"/>
    <property type="evidence" value="ECO:0007669"/>
    <property type="project" value="UniProtKB-EC"/>
</dbReference>
<evidence type="ECO:0000256" key="2">
    <source>
        <dbReference type="SAM" id="MobiDB-lite"/>
    </source>
</evidence>
<dbReference type="GO" id="GO:0006203">
    <property type="term" value="P:dGTP catabolic process"/>
    <property type="evidence" value="ECO:0007669"/>
    <property type="project" value="TreeGrafter"/>
</dbReference>
<geneLocation type="plasmid" evidence="4 5">
    <name>pNWAT01</name>
</geneLocation>
<dbReference type="InterPro" id="IPR023293">
    <property type="entry name" value="dGTP_triP_hydro_central_sf"/>
</dbReference>
<dbReference type="InterPro" id="IPR027432">
    <property type="entry name" value="dGTP_triphosphohydrolase_C"/>
</dbReference>
<proteinExistence type="predicted"/>
<evidence type="ECO:0000256" key="1">
    <source>
        <dbReference type="ARBA" id="ARBA00022801"/>
    </source>
</evidence>
<feature type="domain" description="HD" evidence="3">
    <location>
        <begin position="63"/>
        <end position="247"/>
    </location>
</feature>
<keyword evidence="1 4" id="KW-0378">Hydrolase</keyword>
<organism evidence="4 5">
    <name type="scientific">Nitrosococcus watsoni (strain C-113)</name>
    <dbReference type="NCBI Taxonomy" id="105559"/>
    <lineage>
        <taxon>Bacteria</taxon>
        <taxon>Pseudomonadati</taxon>
        <taxon>Pseudomonadota</taxon>
        <taxon>Gammaproteobacteria</taxon>
        <taxon>Chromatiales</taxon>
        <taxon>Chromatiaceae</taxon>
        <taxon>Nitrosococcus</taxon>
    </lineage>
</organism>
<keyword evidence="4" id="KW-0614">Plasmid</keyword>
<dbReference type="PANTHER" id="PTHR11373">
    <property type="entry name" value="DEOXYNUCLEOSIDE TRIPHOSPHATE TRIPHOSPHOHYDROLASE"/>
    <property type="match status" value="1"/>
</dbReference>
<dbReference type="EMBL" id="CP002087">
    <property type="protein sequence ID" value="ADJ29885.1"/>
    <property type="molecule type" value="Genomic_DNA"/>
</dbReference>
<evidence type="ECO:0000313" key="5">
    <source>
        <dbReference type="Proteomes" id="UP000000393"/>
    </source>
</evidence>
<evidence type="ECO:0000259" key="3">
    <source>
        <dbReference type="PROSITE" id="PS51831"/>
    </source>
</evidence>
<dbReference type="SMART" id="SM00471">
    <property type="entry name" value="HDc"/>
    <property type="match status" value="1"/>
</dbReference>
<dbReference type="AlphaFoldDB" id="D8KCE4"/>
<dbReference type="EC" id="3.1.5.1" evidence="4"/>
<evidence type="ECO:0000313" key="4">
    <source>
        <dbReference type="EMBL" id="ADJ29885.1"/>
    </source>
</evidence>
<dbReference type="KEGG" id="nwa:Nwat_3169"/>
<dbReference type="InterPro" id="IPR006674">
    <property type="entry name" value="HD_domain"/>
</dbReference>
<feature type="region of interest" description="Disordered" evidence="2">
    <location>
        <begin position="1"/>
        <end position="25"/>
    </location>
</feature>
<dbReference type="InterPro" id="IPR003607">
    <property type="entry name" value="HD/PDEase_dom"/>
</dbReference>
<name>D8KCE4_NITWC</name>
<dbReference type="InterPro" id="IPR006261">
    <property type="entry name" value="dGTPase"/>
</dbReference>
<dbReference type="Gene3D" id="1.10.3410.10">
    <property type="entry name" value="putative deoxyguanosinetriphosphate triphosphohydrolase like domain"/>
    <property type="match status" value="1"/>
</dbReference>
<dbReference type="Pfam" id="PF01966">
    <property type="entry name" value="HD"/>
    <property type="match status" value="1"/>
</dbReference>
<dbReference type="CDD" id="cd00077">
    <property type="entry name" value="HDc"/>
    <property type="match status" value="1"/>
</dbReference>
<accession>D8KCE4</accession>